<evidence type="ECO:0000256" key="5">
    <source>
        <dbReference type="ARBA" id="ARBA00049880"/>
    </source>
</evidence>
<proteinExistence type="predicted"/>
<keyword evidence="1" id="KW-0678">Repressor</keyword>
<evidence type="ECO:0000256" key="4">
    <source>
        <dbReference type="ARBA" id="ARBA00023315"/>
    </source>
</evidence>
<dbReference type="PANTHER" id="PTHR36449">
    <property type="entry name" value="ACETYLTRANSFERASE-RELATED"/>
    <property type="match status" value="1"/>
</dbReference>
<comment type="catalytic activity">
    <reaction evidence="5">
        <text>glycyl-tRNA(Gly) + acetyl-CoA = N-acetylglycyl-tRNA(Gly) + CoA + H(+)</text>
        <dbReference type="Rhea" id="RHEA:81867"/>
        <dbReference type="Rhea" id="RHEA-COMP:9683"/>
        <dbReference type="Rhea" id="RHEA-COMP:19766"/>
        <dbReference type="ChEBI" id="CHEBI:15378"/>
        <dbReference type="ChEBI" id="CHEBI:57287"/>
        <dbReference type="ChEBI" id="CHEBI:57288"/>
        <dbReference type="ChEBI" id="CHEBI:78522"/>
        <dbReference type="ChEBI" id="CHEBI:232036"/>
    </reaction>
</comment>
<dbReference type="Gene3D" id="3.40.630.30">
    <property type="match status" value="1"/>
</dbReference>
<keyword evidence="3 7" id="KW-0808">Transferase</keyword>
<reference evidence="7 8" key="1">
    <citation type="journal article" date="2019" name="Genome Biol. Evol.">
        <title>Day and night: Metabolic profiles and evolutionary relationships of six axenic non-marine cyanobacteria.</title>
        <authorList>
            <person name="Will S.E."/>
            <person name="Henke P."/>
            <person name="Boedeker C."/>
            <person name="Huang S."/>
            <person name="Brinkmann H."/>
            <person name="Rohde M."/>
            <person name="Jarek M."/>
            <person name="Friedl T."/>
            <person name="Seufert S."/>
            <person name="Schumacher M."/>
            <person name="Overmann J."/>
            <person name="Neumann-Schaal M."/>
            <person name="Petersen J."/>
        </authorList>
    </citation>
    <scope>NUCLEOTIDE SEQUENCE [LARGE SCALE GENOMIC DNA]</scope>
    <source>
        <strain evidence="7 8">SAG 1403-4b</strain>
    </source>
</reference>
<organism evidence="7 8">
    <name type="scientific">Trichormus variabilis SAG 1403-4b</name>
    <dbReference type="NCBI Taxonomy" id="447716"/>
    <lineage>
        <taxon>Bacteria</taxon>
        <taxon>Bacillati</taxon>
        <taxon>Cyanobacteriota</taxon>
        <taxon>Cyanophyceae</taxon>
        <taxon>Nostocales</taxon>
        <taxon>Nostocaceae</taxon>
        <taxon>Trichormus</taxon>
    </lineage>
</organism>
<evidence type="ECO:0000256" key="3">
    <source>
        <dbReference type="ARBA" id="ARBA00022679"/>
    </source>
</evidence>
<accession>A0A3S1C1S1</accession>
<sequence>MKIIELLNKSHNRESFNCGNEILNQFLKRTARQHIQKGISRTFVLVETEQPQTIIGFFTLSICEVKTEKLPPQLSKKYPTKVAGVKLARLAVSQDWQRQGIGEILMIEAMKRALVISDNAGVIGLFVNAKDEKAQAYYQRYGFVSLVDIPLEMFLPLETVKQLF</sequence>
<comment type="caution">
    <text evidence="7">The sequence shown here is derived from an EMBL/GenBank/DDBJ whole genome shotgun (WGS) entry which is preliminary data.</text>
</comment>
<dbReference type="OrthoDB" id="9799147at2"/>
<dbReference type="InterPro" id="IPR016181">
    <property type="entry name" value="Acyl_CoA_acyltransferase"/>
</dbReference>
<dbReference type="EMBL" id="RSCM01000011">
    <property type="protein sequence ID" value="RUS95116.1"/>
    <property type="molecule type" value="Genomic_DNA"/>
</dbReference>
<evidence type="ECO:0000256" key="2">
    <source>
        <dbReference type="ARBA" id="ARBA00022649"/>
    </source>
</evidence>
<dbReference type="SUPFAM" id="SSF55729">
    <property type="entry name" value="Acyl-CoA N-acyltransferases (Nat)"/>
    <property type="match status" value="1"/>
</dbReference>
<dbReference type="GO" id="GO:0016747">
    <property type="term" value="F:acyltransferase activity, transferring groups other than amino-acyl groups"/>
    <property type="evidence" value="ECO:0007669"/>
    <property type="project" value="InterPro"/>
</dbReference>
<protein>
    <submittedName>
        <fullName evidence="7">N-acetyltransferase</fullName>
    </submittedName>
</protein>
<keyword evidence="2" id="KW-1277">Toxin-antitoxin system</keyword>
<evidence type="ECO:0000256" key="1">
    <source>
        <dbReference type="ARBA" id="ARBA00022491"/>
    </source>
</evidence>
<keyword evidence="8" id="KW-1185">Reference proteome</keyword>
<dbReference type="AlphaFoldDB" id="A0A3S1C1S1"/>
<feature type="domain" description="N-acetyltransferase" evidence="6">
    <location>
        <begin position="4"/>
        <end position="158"/>
    </location>
</feature>
<dbReference type="Pfam" id="PF13508">
    <property type="entry name" value="Acetyltransf_7"/>
    <property type="match status" value="1"/>
</dbReference>
<evidence type="ECO:0000313" key="8">
    <source>
        <dbReference type="Proteomes" id="UP000276103"/>
    </source>
</evidence>
<gene>
    <name evidence="7" type="ORF">DSM107003_33160</name>
</gene>
<name>A0A3S1C1S1_ANAVA</name>
<dbReference type="RefSeq" id="WP_127055198.1">
    <property type="nucleotide sequence ID" value="NZ_RSCM01000011.1"/>
</dbReference>
<evidence type="ECO:0000259" key="6">
    <source>
        <dbReference type="PROSITE" id="PS51186"/>
    </source>
</evidence>
<dbReference type="InterPro" id="IPR000182">
    <property type="entry name" value="GNAT_dom"/>
</dbReference>
<keyword evidence="4" id="KW-0012">Acyltransferase</keyword>
<dbReference type="PROSITE" id="PS51186">
    <property type="entry name" value="GNAT"/>
    <property type="match status" value="1"/>
</dbReference>
<evidence type="ECO:0000313" key="7">
    <source>
        <dbReference type="EMBL" id="RUS95116.1"/>
    </source>
</evidence>
<dbReference type="PANTHER" id="PTHR36449:SF1">
    <property type="entry name" value="ACETYLTRANSFERASE"/>
    <property type="match status" value="1"/>
</dbReference>
<dbReference type="CDD" id="cd04301">
    <property type="entry name" value="NAT_SF"/>
    <property type="match status" value="1"/>
</dbReference>
<dbReference type="Proteomes" id="UP000276103">
    <property type="component" value="Unassembled WGS sequence"/>
</dbReference>